<keyword evidence="3" id="KW-1185">Reference proteome</keyword>
<sequence>MRCLDGPIEQARNTEALDEKNRAKLVKDKPARPEGQLEKEKTGSRDLVKLERRRQEFVIVNNVDAYDDVKITCRSISKELWRKIPVVKEVTSWEGNQLRNKLRARQCLCVMYKPARHKETRWLSSNKPDKKSSSQE</sequence>
<reference evidence="2 3" key="1">
    <citation type="journal article" date="2015" name="Proc. Natl. Acad. Sci. U.S.A.">
        <title>The resurrection genome of Boea hygrometrica: A blueprint for survival of dehydration.</title>
        <authorList>
            <person name="Xiao L."/>
            <person name="Yang G."/>
            <person name="Zhang L."/>
            <person name="Yang X."/>
            <person name="Zhao S."/>
            <person name="Ji Z."/>
            <person name="Zhou Q."/>
            <person name="Hu M."/>
            <person name="Wang Y."/>
            <person name="Chen M."/>
            <person name="Xu Y."/>
            <person name="Jin H."/>
            <person name="Xiao X."/>
            <person name="Hu G."/>
            <person name="Bao F."/>
            <person name="Hu Y."/>
            <person name="Wan P."/>
            <person name="Li L."/>
            <person name="Deng X."/>
            <person name="Kuang T."/>
            <person name="Xiang C."/>
            <person name="Zhu J.K."/>
            <person name="Oliver M.J."/>
            <person name="He Y."/>
        </authorList>
    </citation>
    <scope>NUCLEOTIDE SEQUENCE [LARGE SCALE GENOMIC DNA]</scope>
    <source>
        <strain evidence="3">cv. XS01</strain>
    </source>
</reference>
<dbReference type="AlphaFoldDB" id="A0A2Z7C5K9"/>
<accession>A0A2Z7C5K9</accession>
<gene>
    <name evidence="2" type="ORF">F511_15317</name>
</gene>
<organism evidence="2 3">
    <name type="scientific">Dorcoceras hygrometricum</name>
    <dbReference type="NCBI Taxonomy" id="472368"/>
    <lineage>
        <taxon>Eukaryota</taxon>
        <taxon>Viridiplantae</taxon>
        <taxon>Streptophyta</taxon>
        <taxon>Embryophyta</taxon>
        <taxon>Tracheophyta</taxon>
        <taxon>Spermatophyta</taxon>
        <taxon>Magnoliopsida</taxon>
        <taxon>eudicotyledons</taxon>
        <taxon>Gunneridae</taxon>
        <taxon>Pentapetalae</taxon>
        <taxon>asterids</taxon>
        <taxon>lamiids</taxon>
        <taxon>Lamiales</taxon>
        <taxon>Gesneriaceae</taxon>
        <taxon>Didymocarpoideae</taxon>
        <taxon>Trichosporeae</taxon>
        <taxon>Loxocarpinae</taxon>
        <taxon>Dorcoceras</taxon>
    </lineage>
</organism>
<feature type="region of interest" description="Disordered" evidence="1">
    <location>
        <begin position="1"/>
        <end position="45"/>
    </location>
</feature>
<protein>
    <submittedName>
        <fullName evidence="2">K(+) efflux antiporter 2, chloroplastic</fullName>
    </submittedName>
</protein>
<proteinExistence type="predicted"/>
<dbReference type="Proteomes" id="UP000250235">
    <property type="component" value="Unassembled WGS sequence"/>
</dbReference>
<feature type="compositionally biased region" description="Basic and acidic residues" evidence="1">
    <location>
        <begin position="15"/>
        <end position="45"/>
    </location>
</feature>
<evidence type="ECO:0000313" key="2">
    <source>
        <dbReference type="EMBL" id="KZV39837.1"/>
    </source>
</evidence>
<evidence type="ECO:0000256" key="1">
    <source>
        <dbReference type="SAM" id="MobiDB-lite"/>
    </source>
</evidence>
<evidence type="ECO:0000313" key="3">
    <source>
        <dbReference type="Proteomes" id="UP000250235"/>
    </source>
</evidence>
<name>A0A2Z7C5K9_9LAMI</name>
<dbReference type="EMBL" id="KV000881">
    <property type="protein sequence ID" value="KZV39837.1"/>
    <property type="molecule type" value="Genomic_DNA"/>
</dbReference>